<accession>A0A2K6GBK1</accession>
<name>A0A2K6GBK1_PROCO</name>
<dbReference type="GO" id="GO:0006869">
    <property type="term" value="P:lipid transport"/>
    <property type="evidence" value="ECO:0007669"/>
    <property type="project" value="InterPro"/>
</dbReference>
<dbReference type="GO" id="GO:0005576">
    <property type="term" value="C:extracellular region"/>
    <property type="evidence" value="ECO:0007669"/>
    <property type="project" value="InterPro"/>
</dbReference>
<reference evidence="2" key="2">
    <citation type="submission" date="2025-09" db="UniProtKB">
        <authorList>
            <consortium name="Ensembl"/>
        </authorList>
    </citation>
    <scope>IDENTIFICATION</scope>
</reference>
<dbReference type="GO" id="GO:0008289">
    <property type="term" value="F:lipid binding"/>
    <property type="evidence" value="ECO:0007669"/>
    <property type="project" value="InterPro"/>
</dbReference>
<protein>
    <submittedName>
        <fullName evidence="2">Uncharacterized protein</fullName>
    </submittedName>
</protein>
<dbReference type="GeneTree" id="ENSGT00960000190554"/>
<proteinExistence type="predicted"/>
<feature type="chain" id="PRO_5014424594" evidence="1">
    <location>
        <begin position="19"/>
        <end position="27"/>
    </location>
</feature>
<organism evidence="2 3">
    <name type="scientific">Propithecus coquereli</name>
    <name type="common">Coquerel's sifaka</name>
    <name type="synonym">Propithecus verreauxi coquereli</name>
    <dbReference type="NCBI Taxonomy" id="379532"/>
    <lineage>
        <taxon>Eukaryota</taxon>
        <taxon>Metazoa</taxon>
        <taxon>Chordata</taxon>
        <taxon>Craniata</taxon>
        <taxon>Vertebrata</taxon>
        <taxon>Euteleostomi</taxon>
        <taxon>Mammalia</taxon>
        <taxon>Eutheria</taxon>
        <taxon>Euarchontoglires</taxon>
        <taxon>Primates</taxon>
        <taxon>Strepsirrhini</taxon>
        <taxon>Lemuriformes</taxon>
        <taxon>Indriidae</taxon>
        <taxon>Propithecus</taxon>
    </lineage>
</organism>
<evidence type="ECO:0000313" key="2">
    <source>
        <dbReference type="Ensembl" id="ENSPCOP00000023614.1"/>
    </source>
</evidence>
<keyword evidence="1" id="KW-0732">Signal</keyword>
<dbReference type="Ensembl" id="ENSPCOT00000034294.1">
    <property type="protein sequence ID" value="ENSPCOP00000023614.1"/>
    <property type="gene ID" value="ENSPCOG00000023953.1"/>
</dbReference>
<evidence type="ECO:0000313" key="3">
    <source>
        <dbReference type="Proteomes" id="UP000233160"/>
    </source>
</evidence>
<sequence length="27" mass="3149">MKLLAMTVLLLTIYRLEGLTLKSQRRS</sequence>
<reference evidence="2" key="1">
    <citation type="submission" date="2025-08" db="UniProtKB">
        <authorList>
            <consortium name="Ensembl"/>
        </authorList>
    </citation>
    <scope>IDENTIFICATION</scope>
</reference>
<evidence type="ECO:0000256" key="1">
    <source>
        <dbReference type="SAM" id="SignalP"/>
    </source>
</evidence>
<dbReference type="Proteomes" id="UP000233160">
    <property type="component" value="Unassembled WGS sequence"/>
</dbReference>
<keyword evidence="3" id="KW-1185">Reference proteome</keyword>
<dbReference type="AlphaFoldDB" id="A0A2K6GBK1"/>
<feature type="signal peptide" evidence="1">
    <location>
        <begin position="1"/>
        <end position="18"/>
    </location>
</feature>
<dbReference type="Pfam" id="PF04711">
    <property type="entry name" value="ApoA-II"/>
    <property type="match status" value="1"/>
</dbReference>
<dbReference type="GO" id="GO:0042157">
    <property type="term" value="P:lipoprotein metabolic process"/>
    <property type="evidence" value="ECO:0007669"/>
    <property type="project" value="InterPro"/>
</dbReference>
<dbReference type="InterPro" id="IPR006801">
    <property type="entry name" value="ApoA-II"/>
</dbReference>